<keyword evidence="6" id="KW-0804">Transcription</keyword>
<dbReference type="GO" id="GO:0005666">
    <property type="term" value="C:RNA polymerase III complex"/>
    <property type="evidence" value="ECO:0007669"/>
    <property type="project" value="UniProtKB-UniRule"/>
</dbReference>
<keyword evidence="7" id="KW-1185">Reference proteome</keyword>
<feature type="compositionally biased region" description="Acidic residues" evidence="5">
    <location>
        <begin position="210"/>
        <end position="224"/>
    </location>
</feature>
<feature type="compositionally biased region" description="Basic residues" evidence="5">
    <location>
        <begin position="1"/>
        <end position="11"/>
    </location>
</feature>
<comment type="subcellular location">
    <subcellularLocation>
        <location evidence="1 4">Nucleus</location>
    </subcellularLocation>
</comment>
<gene>
    <name evidence="6" type="primary">Polr3g</name>
    <name evidence="6" type="ORF">GWK47_037654</name>
</gene>
<evidence type="ECO:0000256" key="4">
    <source>
        <dbReference type="PIRNR" id="PIRNR000777"/>
    </source>
</evidence>
<evidence type="ECO:0000256" key="3">
    <source>
        <dbReference type="ARBA" id="ARBA00023242"/>
    </source>
</evidence>
<protein>
    <recommendedName>
        <fullName evidence="4">DNA-directed RNA polymerase III subunit</fullName>
    </recommendedName>
</protein>
<keyword evidence="6" id="KW-0240">DNA-directed RNA polymerase</keyword>
<dbReference type="PANTHER" id="PTHR15367:SF2">
    <property type="entry name" value="DNA-DIRECTED RNA POLYMERASE III SUBUNIT"/>
    <property type="match status" value="1"/>
</dbReference>
<dbReference type="Proteomes" id="UP000770661">
    <property type="component" value="Unassembled WGS sequence"/>
</dbReference>
<name>A0A8J5CMH7_CHIOP</name>
<evidence type="ECO:0000256" key="1">
    <source>
        <dbReference type="ARBA" id="ARBA00004123"/>
    </source>
</evidence>
<comment type="similarity">
    <text evidence="2 4">Belongs to the eukaryotic RPC7 RNA polymerase subunit family.</text>
</comment>
<keyword evidence="3 4" id="KW-0539">Nucleus</keyword>
<dbReference type="OrthoDB" id="66964at2759"/>
<feature type="region of interest" description="Disordered" evidence="5">
    <location>
        <begin position="155"/>
        <end position="224"/>
    </location>
</feature>
<dbReference type="PIRSF" id="PIRSF000777">
    <property type="entry name" value="RNA_polIII_C31"/>
    <property type="match status" value="1"/>
</dbReference>
<comment type="function">
    <text evidence="4">DNA-dependent RNA polymerase catalyzes the transcription of DNA into RNA using the four ribonucleoside triphosphates as substrates. Specific peripheric component of RNA polymerase III which synthesizes small RNAs, such as 5S rRNA and tRNAs.</text>
</comment>
<dbReference type="EMBL" id="JACEEZ010005071">
    <property type="protein sequence ID" value="KAG0725913.1"/>
    <property type="molecule type" value="Genomic_DNA"/>
</dbReference>
<dbReference type="GO" id="GO:0006383">
    <property type="term" value="P:transcription by RNA polymerase III"/>
    <property type="evidence" value="ECO:0007669"/>
    <property type="project" value="UniProtKB-UniRule"/>
</dbReference>
<evidence type="ECO:0000256" key="5">
    <source>
        <dbReference type="SAM" id="MobiDB-lite"/>
    </source>
</evidence>
<dbReference type="Pfam" id="PF11705">
    <property type="entry name" value="RNA_pol_3_Rpc31"/>
    <property type="match status" value="1"/>
</dbReference>
<organism evidence="6 7">
    <name type="scientific">Chionoecetes opilio</name>
    <name type="common">Atlantic snow crab</name>
    <name type="synonym">Cancer opilio</name>
    <dbReference type="NCBI Taxonomy" id="41210"/>
    <lineage>
        <taxon>Eukaryota</taxon>
        <taxon>Metazoa</taxon>
        <taxon>Ecdysozoa</taxon>
        <taxon>Arthropoda</taxon>
        <taxon>Crustacea</taxon>
        <taxon>Multicrustacea</taxon>
        <taxon>Malacostraca</taxon>
        <taxon>Eumalacostraca</taxon>
        <taxon>Eucarida</taxon>
        <taxon>Decapoda</taxon>
        <taxon>Pleocyemata</taxon>
        <taxon>Brachyura</taxon>
        <taxon>Eubrachyura</taxon>
        <taxon>Majoidea</taxon>
        <taxon>Majidae</taxon>
        <taxon>Chionoecetes</taxon>
    </lineage>
</organism>
<feature type="compositionally biased region" description="Acidic residues" evidence="5">
    <location>
        <begin position="180"/>
        <end position="197"/>
    </location>
</feature>
<dbReference type="AlphaFoldDB" id="A0A8J5CMH7"/>
<evidence type="ECO:0000313" key="6">
    <source>
        <dbReference type="EMBL" id="KAG0725913.1"/>
    </source>
</evidence>
<accession>A0A8J5CMH7</accession>
<evidence type="ECO:0000256" key="2">
    <source>
        <dbReference type="ARBA" id="ARBA00008352"/>
    </source>
</evidence>
<comment type="subunit">
    <text evidence="4">Component of the RNA polymerase III (Pol III) complex.</text>
</comment>
<feature type="region of interest" description="Disordered" evidence="5">
    <location>
        <begin position="1"/>
        <end position="49"/>
    </location>
</feature>
<sequence length="224" mass="25882">MGGRGRGRGRGKGMSLEQLGLQKGETVPERVIGPPETYPPLEFRPVQPTQEKNLAESYLLVVKKEYREHMQNSQFYIQPGVKRLDIERYSDRYQLLASHRGQLSLNWSRFPKELHPTSVSMLRKKRQKESQKAKVNLKKARTKDMNVSETLEALEKKEALNMEGNEEEGEENNAEKTGEVEDLEELEEVDEELDEGTDYYNNYFDNGDSYLDEEEDTLEEGGVF</sequence>
<evidence type="ECO:0000313" key="7">
    <source>
        <dbReference type="Proteomes" id="UP000770661"/>
    </source>
</evidence>
<dbReference type="PANTHER" id="PTHR15367">
    <property type="entry name" value="DNA-DIRECTED RNA POLYMERASE III"/>
    <property type="match status" value="1"/>
</dbReference>
<reference evidence="6" key="1">
    <citation type="submission" date="2020-07" db="EMBL/GenBank/DDBJ databases">
        <title>The High-quality genome of the commercially important snow crab, Chionoecetes opilio.</title>
        <authorList>
            <person name="Jeong J.-H."/>
            <person name="Ryu S."/>
        </authorList>
    </citation>
    <scope>NUCLEOTIDE SEQUENCE</scope>
    <source>
        <strain evidence="6">MADBK_172401_WGS</strain>
        <tissue evidence="6">Digestive gland</tissue>
    </source>
</reference>
<proteinExistence type="inferred from homology"/>
<comment type="caution">
    <text evidence="6">The sequence shown here is derived from an EMBL/GenBank/DDBJ whole genome shotgun (WGS) entry which is preliminary data.</text>
</comment>
<dbReference type="InterPro" id="IPR024661">
    <property type="entry name" value="RNA_pol_III_Rpc31"/>
</dbReference>